<dbReference type="OrthoDB" id="2737573at2759"/>
<dbReference type="KEGG" id="hir:HETIRDRAFT_169954"/>
<keyword evidence="2" id="KW-1185">Reference proteome</keyword>
<dbReference type="GeneID" id="20668250"/>
<evidence type="ECO:0000313" key="2">
    <source>
        <dbReference type="Proteomes" id="UP000030671"/>
    </source>
</evidence>
<dbReference type="STRING" id="747525.W4K5W7"/>
<dbReference type="AlphaFoldDB" id="W4K5W7"/>
<evidence type="ECO:0000313" key="1">
    <source>
        <dbReference type="EMBL" id="ETW81197.1"/>
    </source>
</evidence>
<dbReference type="RefSeq" id="XP_009547861.1">
    <property type="nucleotide sequence ID" value="XM_009549566.1"/>
</dbReference>
<protein>
    <submittedName>
        <fullName evidence="1">Uncharacterized protein</fullName>
    </submittedName>
</protein>
<dbReference type="EMBL" id="KI925459">
    <property type="protein sequence ID" value="ETW81197.1"/>
    <property type="molecule type" value="Genomic_DNA"/>
</dbReference>
<gene>
    <name evidence="1" type="ORF">HETIRDRAFT_169954</name>
</gene>
<proteinExistence type="predicted"/>
<name>W4K5W7_HETIT</name>
<accession>W4K5W7</accession>
<reference evidence="1 2" key="1">
    <citation type="journal article" date="2012" name="New Phytol.">
        <title>Insight into trade-off between wood decay and parasitism from the genome of a fungal forest pathogen.</title>
        <authorList>
            <person name="Olson A."/>
            <person name="Aerts A."/>
            <person name="Asiegbu F."/>
            <person name="Belbahri L."/>
            <person name="Bouzid O."/>
            <person name="Broberg A."/>
            <person name="Canback B."/>
            <person name="Coutinho P.M."/>
            <person name="Cullen D."/>
            <person name="Dalman K."/>
            <person name="Deflorio G."/>
            <person name="van Diepen L.T."/>
            <person name="Dunand C."/>
            <person name="Duplessis S."/>
            <person name="Durling M."/>
            <person name="Gonthier P."/>
            <person name="Grimwood J."/>
            <person name="Fossdal C.G."/>
            <person name="Hansson D."/>
            <person name="Henrissat B."/>
            <person name="Hietala A."/>
            <person name="Himmelstrand K."/>
            <person name="Hoffmeister D."/>
            <person name="Hogberg N."/>
            <person name="James T.Y."/>
            <person name="Karlsson M."/>
            <person name="Kohler A."/>
            <person name="Kues U."/>
            <person name="Lee Y.H."/>
            <person name="Lin Y.C."/>
            <person name="Lind M."/>
            <person name="Lindquist E."/>
            <person name="Lombard V."/>
            <person name="Lucas S."/>
            <person name="Lunden K."/>
            <person name="Morin E."/>
            <person name="Murat C."/>
            <person name="Park J."/>
            <person name="Raffaello T."/>
            <person name="Rouze P."/>
            <person name="Salamov A."/>
            <person name="Schmutz J."/>
            <person name="Solheim H."/>
            <person name="Stahlberg J."/>
            <person name="Velez H."/>
            <person name="de Vries R.P."/>
            <person name="Wiebenga A."/>
            <person name="Woodward S."/>
            <person name="Yakovlev I."/>
            <person name="Garbelotto M."/>
            <person name="Martin F."/>
            <person name="Grigoriev I.V."/>
            <person name="Stenlid J."/>
        </authorList>
    </citation>
    <scope>NUCLEOTIDE SEQUENCE [LARGE SCALE GENOMIC DNA]</scope>
    <source>
        <strain evidence="1 2">TC 32-1</strain>
    </source>
</reference>
<dbReference type="eggNOG" id="ENOG502R1BK">
    <property type="taxonomic scope" value="Eukaryota"/>
</dbReference>
<dbReference type="HOGENOM" id="CLU_124232_0_0_1"/>
<dbReference type="Proteomes" id="UP000030671">
    <property type="component" value="Unassembled WGS sequence"/>
</dbReference>
<dbReference type="InParanoid" id="W4K5W7"/>
<organism evidence="1 2">
    <name type="scientific">Heterobasidion irregulare (strain TC 32-1)</name>
    <dbReference type="NCBI Taxonomy" id="747525"/>
    <lineage>
        <taxon>Eukaryota</taxon>
        <taxon>Fungi</taxon>
        <taxon>Dikarya</taxon>
        <taxon>Basidiomycota</taxon>
        <taxon>Agaricomycotina</taxon>
        <taxon>Agaricomycetes</taxon>
        <taxon>Russulales</taxon>
        <taxon>Bondarzewiaceae</taxon>
        <taxon>Heterobasidion</taxon>
        <taxon>Heterobasidion annosum species complex</taxon>
    </lineage>
</organism>
<sequence length="216" mass="25367">MKRVWTAQTINDWVARRDAYREQRKKPSMAALRESADVKDRQAYERELAIERKVLKERLDELSTAFAWVIDKPPLERYPAPFSGTLHLPTNLHQSTGHATKLKFSLGDDLNMLIFEFYDAKVPSDYKGTNFVSVEALSPRRHEYLGPAPKVVGFQFFEATGEAHIEWWDAYLKEKWVDAGFWRNEVYFDEDVHGWVSKPRGDYSRYPDLDEYLVRD</sequence>